<dbReference type="KEGG" id="bok:DM82_2805"/>
<protein>
    <submittedName>
        <fullName evidence="2">Uncharacterized protein</fullName>
    </submittedName>
</protein>
<accession>A0AAI8FMS4</accession>
<evidence type="ECO:0000313" key="2">
    <source>
        <dbReference type="EMBL" id="AIO66125.1"/>
    </source>
</evidence>
<dbReference type="Proteomes" id="UP000029424">
    <property type="component" value="Chromosome 1"/>
</dbReference>
<reference evidence="2 3" key="1">
    <citation type="submission" date="2014-06" db="EMBL/GenBank/DDBJ databases">
        <authorList>
            <person name="Bishop-Lilly K.A."/>
            <person name="Broomall S.M."/>
            <person name="Chain P.S."/>
            <person name="Chertkov O."/>
            <person name="Coyne S.R."/>
            <person name="Daligault H.E."/>
            <person name="Davenport K.W."/>
            <person name="Erkkila T."/>
            <person name="Frey K.G."/>
            <person name="Gibbons H.S."/>
            <person name="Gu W."/>
            <person name="Jaissle J."/>
            <person name="Johnson S.L."/>
            <person name="Koroleva G.I."/>
            <person name="Ladner J.T."/>
            <person name="Lo C.-C."/>
            <person name="Minogue T.D."/>
            <person name="Munk C."/>
            <person name="Palacios G.F."/>
            <person name="Redden C.L."/>
            <person name="Rosenzweig C.N."/>
            <person name="Scholz M.B."/>
            <person name="Teshima H."/>
            <person name="Xu Y."/>
        </authorList>
    </citation>
    <scope>NUCLEOTIDE SEQUENCE [LARGE SCALE GENOMIC DNA]</scope>
    <source>
        <strain evidence="2 3">EO147</strain>
    </source>
</reference>
<dbReference type="EMBL" id="CP008726">
    <property type="protein sequence ID" value="AIO66125.1"/>
    <property type="molecule type" value="Genomic_DNA"/>
</dbReference>
<sequence>MSAIRDNGHPLDCPFTARRRKPKWPTCWKVCLSSCGLHHAFFGQIHHRRSLVRRDPADALREIGAHAGRKATSVAHESAETTTAARKTADASTTAPETAGAAAAAAAKHARSLGLPSAIFRCALWNATCRADAPPAPLVAPANTEEPTDAAALAVMAAAAMTEPTPTPPIEPTPPTPTMPEILGGILFVRYISTKAAMSMTAFHVPEVVLTMVAMHLF</sequence>
<evidence type="ECO:0000256" key="1">
    <source>
        <dbReference type="SAM" id="MobiDB-lite"/>
    </source>
</evidence>
<organism evidence="2 3">
    <name type="scientific">Burkholderia oklahomensis</name>
    <dbReference type="NCBI Taxonomy" id="342113"/>
    <lineage>
        <taxon>Bacteria</taxon>
        <taxon>Pseudomonadati</taxon>
        <taxon>Pseudomonadota</taxon>
        <taxon>Betaproteobacteria</taxon>
        <taxon>Burkholderiales</taxon>
        <taxon>Burkholderiaceae</taxon>
        <taxon>Burkholderia</taxon>
        <taxon>pseudomallei group</taxon>
    </lineage>
</organism>
<feature type="region of interest" description="Disordered" evidence="1">
    <location>
        <begin position="66"/>
        <end position="93"/>
    </location>
</feature>
<gene>
    <name evidence="2" type="ORF">DM82_2805</name>
</gene>
<evidence type="ECO:0000313" key="3">
    <source>
        <dbReference type="Proteomes" id="UP000029424"/>
    </source>
</evidence>
<name>A0AAI8FMS4_9BURK</name>
<keyword evidence="3" id="KW-1185">Reference proteome</keyword>
<proteinExistence type="predicted"/>
<dbReference type="AlphaFoldDB" id="A0AAI8FMS4"/>